<dbReference type="PANTHER" id="PTHR30070">
    <property type="entry name" value="HEME EXPORTER PROTEIN B"/>
    <property type="match status" value="1"/>
</dbReference>
<comment type="caution">
    <text evidence="10">The sequence shown here is derived from an EMBL/GenBank/DDBJ whole genome shotgun (WGS) entry which is preliminary data.</text>
</comment>
<dbReference type="GO" id="GO:0005886">
    <property type="term" value="C:plasma membrane"/>
    <property type="evidence" value="ECO:0007669"/>
    <property type="project" value="TreeGrafter"/>
</dbReference>
<feature type="transmembrane region" description="Helical" evidence="9">
    <location>
        <begin position="139"/>
        <end position="162"/>
    </location>
</feature>
<evidence type="ECO:0000256" key="9">
    <source>
        <dbReference type="SAM" id="Phobius"/>
    </source>
</evidence>
<sequence length="260" mass="27073">MGARDEDGRRGVGAGGGPAGGDRSGRAAHGRGPGCSGGRHTVNGVLRAAAVARKDLLMEWRGRQTITATGMVALLMILLLGFVLGSEPGRAAAVLWVALGFAAVVGIPRITQSEVEQQALEALLLYPGSREHLYWGKGAALFIMLSALLVALLLLLGVLFSVDVWTHVGALLGVGMLGIVGLSAIGTLLAALVLHVRGRELLMPLLLLPLALPVVLGGVRLTETILAGTTSALWILVLVAFDLVYLLVCPILFEVVMDEA</sequence>
<keyword evidence="6 9" id="KW-1133">Transmembrane helix</keyword>
<evidence type="ECO:0000256" key="1">
    <source>
        <dbReference type="ARBA" id="ARBA00004141"/>
    </source>
</evidence>
<feature type="region of interest" description="Disordered" evidence="8">
    <location>
        <begin position="1"/>
        <end position="39"/>
    </location>
</feature>
<evidence type="ECO:0000256" key="8">
    <source>
        <dbReference type="SAM" id="MobiDB-lite"/>
    </source>
</evidence>
<organism evidence="10 11">
    <name type="scientific">Candidatus Segetimicrobium genomatis</name>
    <dbReference type="NCBI Taxonomy" id="2569760"/>
    <lineage>
        <taxon>Bacteria</taxon>
        <taxon>Bacillati</taxon>
        <taxon>Candidatus Sysuimicrobiota</taxon>
        <taxon>Candidatus Sysuimicrobiia</taxon>
        <taxon>Candidatus Sysuimicrobiales</taxon>
        <taxon>Candidatus Segetimicrobiaceae</taxon>
        <taxon>Candidatus Segetimicrobium</taxon>
    </lineage>
</organism>
<name>A0A537IVD9_9BACT</name>
<feature type="transmembrane region" description="Helical" evidence="9">
    <location>
        <begin position="231"/>
        <end position="253"/>
    </location>
</feature>
<evidence type="ECO:0000256" key="4">
    <source>
        <dbReference type="ARBA" id="ARBA00022692"/>
    </source>
</evidence>
<dbReference type="EMBL" id="VBAP01000044">
    <property type="protein sequence ID" value="TMI75298.1"/>
    <property type="molecule type" value="Genomic_DNA"/>
</dbReference>
<evidence type="ECO:0008006" key="12">
    <source>
        <dbReference type="Google" id="ProtNLM"/>
    </source>
</evidence>
<dbReference type="Proteomes" id="UP000318834">
    <property type="component" value="Unassembled WGS sequence"/>
</dbReference>
<comment type="similarity">
    <text evidence="2">Belongs to the CcmB/CycW/HelB family.</text>
</comment>
<keyword evidence="7 9" id="KW-0472">Membrane</keyword>
<feature type="transmembrane region" description="Helical" evidence="9">
    <location>
        <begin position="91"/>
        <end position="110"/>
    </location>
</feature>
<evidence type="ECO:0000313" key="10">
    <source>
        <dbReference type="EMBL" id="TMI75298.1"/>
    </source>
</evidence>
<dbReference type="PANTHER" id="PTHR30070:SF1">
    <property type="entry name" value="CYTOCHROME C BIOGENESIS B-RELATED"/>
    <property type="match status" value="1"/>
</dbReference>
<dbReference type="GO" id="GO:0017004">
    <property type="term" value="P:cytochrome complex assembly"/>
    <property type="evidence" value="ECO:0007669"/>
    <property type="project" value="UniProtKB-KW"/>
</dbReference>
<keyword evidence="5" id="KW-0201">Cytochrome c-type biogenesis</keyword>
<comment type="subcellular location">
    <subcellularLocation>
        <location evidence="1">Membrane</location>
        <topology evidence="1">Multi-pass membrane protein</topology>
    </subcellularLocation>
</comment>
<feature type="transmembrane region" description="Helical" evidence="9">
    <location>
        <begin position="66"/>
        <end position="85"/>
    </location>
</feature>
<dbReference type="GO" id="GO:1903607">
    <property type="term" value="P:cytochrome c biosynthetic process"/>
    <property type="evidence" value="ECO:0007669"/>
    <property type="project" value="TreeGrafter"/>
</dbReference>
<evidence type="ECO:0000256" key="2">
    <source>
        <dbReference type="ARBA" id="ARBA00010544"/>
    </source>
</evidence>
<gene>
    <name evidence="10" type="ORF">E6H05_06650</name>
</gene>
<dbReference type="AlphaFoldDB" id="A0A537IVD9"/>
<accession>A0A537IVD9</accession>
<evidence type="ECO:0000256" key="3">
    <source>
        <dbReference type="ARBA" id="ARBA00022448"/>
    </source>
</evidence>
<proteinExistence type="inferred from homology"/>
<keyword evidence="4 9" id="KW-0812">Transmembrane</keyword>
<evidence type="ECO:0000256" key="5">
    <source>
        <dbReference type="ARBA" id="ARBA00022748"/>
    </source>
</evidence>
<dbReference type="GO" id="GO:0015232">
    <property type="term" value="F:heme transmembrane transporter activity"/>
    <property type="evidence" value="ECO:0007669"/>
    <property type="project" value="InterPro"/>
</dbReference>
<feature type="transmembrane region" description="Helical" evidence="9">
    <location>
        <begin position="201"/>
        <end position="219"/>
    </location>
</feature>
<evidence type="ECO:0000313" key="11">
    <source>
        <dbReference type="Proteomes" id="UP000318834"/>
    </source>
</evidence>
<feature type="compositionally biased region" description="Basic and acidic residues" evidence="8">
    <location>
        <begin position="1"/>
        <end position="10"/>
    </location>
</feature>
<feature type="compositionally biased region" description="Gly residues" evidence="8">
    <location>
        <begin position="11"/>
        <end position="22"/>
    </location>
</feature>
<feature type="transmembrane region" description="Helical" evidence="9">
    <location>
        <begin position="168"/>
        <end position="194"/>
    </location>
</feature>
<evidence type="ECO:0000256" key="6">
    <source>
        <dbReference type="ARBA" id="ARBA00022989"/>
    </source>
</evidence>
<evidence type="ECO:0000256" key="7">
    <source>
        <dbReference type="ARBA" id="ARBA00023136"/>
    </source>
</evidence>
<reference evidence="10 11" key="1">
    <citation type="journal article" date="2019" name="Nat. Microbiol.">
        <title>Mediterranean grassland soil C-N compound turnover is dependent on rainfall and depth, and is mediated by genomically divergent microorganisms.</title>
        <authorList>
            <person name="Diamond S."/>
            <person name="Andeer P.F."/>
            <person name="Li Z."/>
            <person name="Crits-Christoph A."/>
            <person name="Burstein D."/>
            <person name="Anantharaman K."/>
            <person name="Lane K.R."/>
            <person name="Thomas B.C."/>
            <person name="Pan C."/>
            <person name="Northen T.R."/>
            <person name="Banfield J.F."/>
        </authorList>
    </citation>
    <scope>NUCLEOTIDE SEQUENCE [LARGE SCALE GENOMIC DNA]</scope>
    <source>
        <strain evidence="10">NP_8</strain>
    </source>
</reference>
<dbReference type="Pfam" id="PF03379">
    <property type="entry name" value="CcmB"/>
    <property type="match status" value="1"/>
</dbReference>
<dbReference type="InterPro" id="IPR003544">
    <property type="entry name" value="Cyt_c_biogenesis_CcmB"/>
</dbReference>
<keyword evidence="3" id="KW-0813">Transport</keyword>
<protein>
    <recommendedName>
        <fullName evidence="12">Cytochrome C biogenesis protein</fullName>
    </recommendedName>
</protein>